<evidence type="ECO:0000256" key="4">
    <source>
        <dbReference type="ARBA" id="ARBA00022692"/>
    </source>
</evidence>
<dbReference type="Proteomes" id="UP001595699">
    <property type="component" value="Unassembled WGS sequence"/>
</dbReference>
<evidence type="ECO:0000313" key="10">
    <source>
        <dbReference type="Proteomes" id="UP001595699"/>
    </source>
</evidence>
<keyword evidence="6 7" id="KW-0472">Membrane</keyword>
<evidence type="ECO:0000256" key="5">
    <source>
        <dbReference type="ARBA" id="ARBA00022989"/>
    </source>
</evidence>
<evidence type="ECO:0000256" key="6">
    <source>
        <dbReference type="ARBA" id="ARBA00023136"/>
    </source>
</evidence>
<feature type="transmembrane region" description="Helical" evidence="7">
    <location>
        <begin position="139"/>
        <end position="169"/>
    </location>
</feature>
<keyword evidence="3" id="KW-1003">Cell membrane</keyword>
<comment type="caution">
    <text evidence="9">The sequence shown here is derived from an EMBL/GenBank/DDBJ whole genome shotgun (WGS) entry which is preliminary data.</text>
</comment>
<organism evidence="9 10">
    <name type="scientific">Tenggerimyces flavus</name>
    <dbReference type="NCBI Taxonomy" id="1708749"/>
    <lineage>
        <taxon>Bacteria</taxon>
        <taxon>Bacillati</taxon>
        <taxon>Actinomycetota</taxon>
        <taxon>Actinomycetes</taxon>
        <taxon>Propionibacteriales</taxon>
        <taxon>Nocardioidaceae</taxon>
        <taxon>Tenggerimyces</taxon>
    </lineage>
</organism>
<evidence type="ECO:0000259" key="8">
    <source>
        <dbReference type="PROSITE" id="PS50928"/>
    </source>
</evidence>
<reference evidence="10" key="1">
    <citation type="journal article" date="2019" name="Int. J. Syst. Evol. Microbiol.">
        <title>The Global Catalogue of Microorganisms (GCM) 10K type strain sequencing project: providing services to taxonomists for standard genome sequencing and annotation.</title>
        <authorList>
            <consortium name="The Broad Institute Genomics Platform"/>
            <consortium name="The Broad Institute Genome Sequencing Center for Infectious Disease"/>
            <person name="Wu L."/>
            <person name="Ma J."/>
        </authorList>
    </citation>
    <scope>NUCLEOTIDE SEQUENCE [LARGE SCALE GENOMIC DNA]</scope>
    <source>
        <strain evidence="10">CGMCC 4.7241</strain>
    </source>
</reference>
<comment type="similarity">
    <text evidence="7">Belongs to the binding-protein-dependent transport system permease family.</text>
</comment>
<keyword evidence="2 7" id="KW-0813">Transport</keyword>
<dbReference type="Pfam" id="PF19300">
    <property type="entry name" value="BPD_transp_1_N"/>
    <property type="match status" value="1"/>
</dbReference>
<feature type="transmembrane region" description="Helical" evidence="7">
    <location>
        <begin position="250"/>
        <end position="269"/>
    </location>
</feature>
<dbReference type="InterPro" id="IPR035906">
    <property type="entry name" value="MetI-like_sf"/>
</dbReference>
<keyword evidence="10" id="KW-1185">Reference proteome</keyword>
<evidence type="ECO:0000313" key="9">
    <source>
        <dbReference type="EMBL" id="MFC3767001.1"/>
    </source>
</evidence>
<comment type="subcellular location">
    <subcellularLocation>
        <location evidence="1 7">Cell membrane</location>
        <topology evidence="1 7">Multi-pass membrane protein</topology>
    </subcellularLocation>
</comment>
<evidence type="ECO:0000256" key="1">
    <source>
        <dbReference type="ARBA" id="ARBA00004651"/>
    </source>
</evidence>
<dbReference type="InterPro" id="IPR045621">
    <property type="entry name" value="BPD_transp_1_N"/>
</dbReference>
<dbReference type="SUPFAM" id="SSF161098">
    <property type="entry name" value="MetI-like"/>
    <property type="match status" value="1"/>
</dbReference>
<feature type="transmembrane region" description="Helical" evidence="7">
    <location>
        <begin position="189"/>
        <end position="208"/>
    </location>
</feature>
<dbReference type="Pfam" id="PF00528">
    <property type="entry name" value="BPD_transp_1"/>
    <property type="match status" value="1"/>
</dbReference>
<evidence type="ECO:0000256" key="7">
    <source>
        <dbReference type="RuleBase" id="RU363032"/>
    </source>
</evidence>
<dbReference type="PROSITE" id="PS50928">
    <property type="entry name" value="ABC_TM1"/>
    <property type="match status" value="1"/>
</dbReference>
<sequence>MTWLALLGRRLAAGALTLPVLSLVIFVATEVLPGDAAGVIAGPAATAEQRDRVRAELELDRPAVERYADWLGGALRGDLGSAYVGGRPVAEIIIERMPSSVLLAGLVYAVVLPLGALLGAVAGLGSISRRRLPRFADRVISACAVGGVAVPEFLTATLLLVVLAIVLGVVPRVSLVPVGASPLDVPEVLVLPTATLAIVLSAFAVRLLRAAVADAAGSPYIEAARLNGIRGVRLVVAHVLPNAAGPAVQALGAAGGYIVGAAIVAETVFSYPGIGTELVRAVSVHDLPLVQGIALTLAAVALLALLVGDLVALLIDPRSSRA</sequence>
<dbReference type="Gene3D" id="1.10.3720.10">
    <property type="entry name" value="MetI-like"/>
    <property type="match status" value="1"/>
</dbReference>
<feature type="transmembrane region" description="Helical" evidence="7">
    <location>
        <begin position="289"/>
        <end position="315"/>
    </location>
</feature>
<dbReference type="RefSeq" id="WP_205121685.1">
    <property type="nucleotide sequence ID" value="NZ_JAFBCM010000001.1"/>
</dbReference>
<gene>
    <name evidence="9" type="ORF">ACFOUW_39665</name>
</gene>
<accession>A0ABV7YQN0</accession>
<dbReference type="PANTHER" id="PTHR43163">
    <property type="entry name" value="DIPEPTIDE TRANSPORT SYSTEM PERMEASE PROTEIN DPPB-RELATED"/>
    <property type="match status" value="1"/>
</dbReference>
<feature type="domain" description="ABC transmembrane type-1" evidence="8">
    <location>
        <begin position="97"/>
        <end position="312"/>
    </location>
</feature>
<keyword evidence="4 7" id="KW-0812">Transmembrane</keyword>
<name>A0ABV7YQN0_9ACTN</name>
<dbReference type="InterPro" id="IPR000515">
    <property type="entry name" value="MetI-like"/>
</dbReference>
<feature type="transmembrane region" description="Helical" evidence="7">
    <location>
        <begin position="106"/>
        <end position="127"/>
    </location>
</feature>
<dbReference type="EMBL" id="JBHRZH010000063">
    <property type="protein sequence ID" value="MFC3767001.1"/>
    <property type="molecule type" value="Genomic_DNA"/>
</dbReference>
<dbReference type="PANTHER" id="PTHR43163:SF3">
    <property type="entry name" value="PEPTIDE ABC TRANSPORTER PERMEASE PROTEIN"/>
    <property type="match status" value="1"/>
</dbReference>
<evidence type="ECO:0000256" key="2">
    <source>
        <dbReference type="ARBA" id="ARBA00022448"/>
    </source>
</evidence>
<protein>
    <submittedName>
        <fullName evidence="9">ABC transporter permease</fullName>
    </submittedName>
</protein>
<dbReference type="CDD" id="cd06261">
    <property type="entry name" value="TM_PBP2"/>
    <property type="match status" value="1"/>
</dbReference>
<proteinExistence type="inferred from homology"/>
<keyword evidence="5 7" id="KW-1133">Transmembrane helix</keyword>
<evidence type="ECO:0000256" key="3">
    <source>
        <dbReference type="ARBA" id="ARBA00022475"/>
    </source>
</evidence>